<reference evidence="3 4" key="1">
    <citation type="submission" date="2019-07" db="EMBL/GenBank/DDBJ databases">
        <authorList>
            <person name="Kim J."/>
        </authorList>
    </citation>
    <scope>NUCLEOTIDE SEQUENCE [LARGE SCALE GENOMIC DNA]</scope>
    <source>
        <strain evidence="3 4">N4</strain>
    </source>
</reference>
<protein>
    <submittedName>
        <fullName evidence="3">Barstar family protein</fullName>
    </submittedName>
</protein>
<keyword evidence="4" id="KW-1185">Reference proteome</keyword>
<proteinExistence type="inferred from homology"/>
<dbReference type="OrthoDB" id="7575400at2"/>
<evidence type="ECO:0000256" key="1">
    <source>
        <dbReference type="ARBA" id="ARBA00006845"/>
    </source>
</evidence>
<gene>
    <name evidence="3" type="ORF">FPZ44_06000</name>
</gene>
<organism evidence="3 4">
    <name type="scientific">Paenibacillus agilis</name>
    <dbReference type="NCBI Taxonomy" id="3020863"/>
    <lineage>
        <taxon>Bacteria</taxon>
        <taxon>Bacillati</taxon>
        <taxon>Bacillota</taxon>
        <taxon>Bacilli</taxon>
        <taxon>Bacillales</taxon>
        <taxon>Paenibacillaceae</taxon>
        <taxon>Paenibacillus</taxon>
    </lineage>
</organism>
<evidence type="ECO:0000259" key="2">
    <source>
        <dbReference type="Pfam" id="PF01337"/>
    </source>
</evidence>
<comment type="similarity">
    <text evidence="1">Belongs to the barstar family.</text>
</comment>
<dbReference type="Pfam" id="PF01337">
    <property type="entry name" value="Barstar"/>
    <property type="match status" value="1"/>
</dbReference>
<dbReference type="AlphaFoldDB" id="A0A559IYH6"/>
<evidence type="ECO:0000313" key="3">
    <source>
        <dbReference type="EMBL" id="TVX92637.1"/>
    </source>
</evidence>
<comment type="caution">
    <text evidence="3">The sequence shown here is derived from an EMBL/GenBank/DDBJ whole genome shotgun (WGS) entry which is preliminary data.</text>
</comment>
<accession>A0A559IYH6</accession>
<evidence type="ECO:0000313" key="4">
    <source>
        <dbReference type="Proteomes" id="UP000318102"/>
    </source>
</evidence>
<dbReference type="SUPFAM" id="SSF52038">
    <property type="entry name" value="Barstar-related"/>
    <property type="match status" value="1"/>
</dbReference>
<dbReference type="Gene3D" id="3.30.370.10">
    <property type="entry name" value="Barstar-like"/>
    <property type="match status" value="1"/>
</dbReference>
<dbReference type="Proteomes" id="UP000318102">
    <property type="component" value="Unassembled WGS sequence"/>
</dbReference>
<dbReference type="InterPro" id="IPR000468">
    <property type="entry name" value="Barstar"/>
</dbReference>
<feature type="domain" description="Barstar (barnase inhibitor)" evidence="2">
    <location>
        <begin position="108"/>
        <end position="193"/>
    </location>
</feature>
<dbReference type="InterPro" id="IPR035905">
    <property type="entry name" value="Barstar-like_sf"/>
</dbReference>
<name>A0A559IYH6_9BACL</name>
<sequence length="224" mass="25608">MLKLEEIDMKQVYAVKVSSKTAFQAMINYLEVYYARTKSDDVGNILGDLTSGLDPAVETDWEEAILKAQEAQSPYSNRLFLNSDVVLFYQKQYIDSSIDALLKENYNIHIIDCSEWKTEMDFHNNVAQILGFPSYYGKNLNAFNDCLSDMYPSESDIALVFLNFEILSGIDYEFSRHVLDIIQCQARSARIQGTHLCSLVQTNDKIATYRDLGTVNADWNSAEW</sequence>
<dbReference type="EMBL" id="VNJK01000001">
    <property type="protein sequence ID" value="TVX92637.1"/>
    <property type="molecule type" value="Genomic_DNA"/>
</dbReference>